<organism evidence="3 4">
    <name type="scientific">Pristionchus pacificus</name>
    <name type="common">Parasitic nematode worm</name>
    <dbReference type="NCBI Taxonomy" id="54126"/>
    <lineage>
        <taxon>Eukaryota</taxon>
        <taxon>Metazoa</taxon>
        <taxon>Ecdysozoa</taxon>
        <taxon>Nematoda</taxon>
        <taxon>Chromadorea</taxon>
        <taxon>Rhabditida</taxon>
        <taxon>Rhabditina</taxon>
        <taxon>Diplogasteromorpha</taxon>
        <taxon>Diplogasteroidea</taxon>
        <taxon>Neodiplogasteridae</taxon>
        <taxon>Pristionchus</taxon>
    </lineage>
</organism>
<feature type="compositionally biased region" description="Basic and acidic residues" evidence="1">
    <location>
        <begin position="158"/>
        <end position="174"/>
    </location>
</feature>
<evidence type="ECO:0000256" key="1">
    <source>
        <dbReference type="SAM" id="MobiDB-lite"/>
    </source>
</evidence>
<keyword evidence="2" id="KW-1133">Transmembrane helix</keyword>
<accession>A0A2A6BGG6</accession>
<evidence type="ECO:0000313" key="3">
    <source>
        <dbReference type="EnsemblMetazoa" id="PPA00323.1"/>
    </source>
</evidence>
<dbReference type="Proteomes" id="UP000005239">
    <property type="component" value="Unassembled WGS sequence"/>
</dbReference>
<dbReference type="AlphaFoldDB" id="A0A2A6BGG6"/>
<feature type="compositionally biased region" description="Basic and acidic residues" evidence="1">
    <location>
        <begin position="187"/>
        <end position="209"/>
    </location>
</feature>
<feature type="compositionally biased region" description="Basic and acidic residues" evidence="1">
    <location>
        <begin position="119"/>
        <end position="145"/>
    </location>
</feature>
<evidence type="ECO:0000313" key="4">
    <source>
        <dbReference type="Proteomes" id="UP000005239"/>
    </source>
</evidence>
<reference evidence="4" key="1">
    <citation type="journal article" date="2008" name="Nat. Genet.">
        <title>The Pristionchus pacificus genome provides a unique perspective on nematode lifestyle and parasitism.</title>
        <authorList>
            <person name="Dieterich C."/>
            <person name="Clifton S.W."/>
            <person name="Schuster L.N."/>
            <person name="Chinwalla A."/>
            <person name="Delehaunty K."/>
            <person name="Dinkelacker I."/>
            <person name="Fulton L."/>
            <person name="Fulton R."/>
            <person name="Godfrey J."/>
            <person name="Minx P."/>
            <person name="Mitreva M."/>
            <person name="Roeseler W."/>
            <person name="Tian H."/>
            <person name="Witte H."/>
            <person name="Yang S.P."/>
            <person name="Wilson R.K."/>
            <person name="Sommer R.J."/>
        </authorList>
    </citation>
    <scope>NUCLEOTIDE SEQUENCE [LARGE SCALE GENOMIC DNA]</scope>
    <source>
        <strain evidence="4">PS312</strain>
    </source>
</reference>
<feature type="transmembrane region" description="Helical" evidence="2">
    <location>
        <begin position="6"/>
        <end position="30"/>
    </location>
</feature>
<accession>A0A8R1U3C8</accession>
<sequence length="209" mass="23382">MDDCSALPSIFLPALAGMLIFCSCGIIAAAEWHVRLRRRRARLYENFKQEFKRIRIDARVKILQVEALVAATQEKAANAQVMKRSSGESTKTVNSNSNSNGNAPAIPHREPLLDVASTPRDKSRKDRSGTDKKSKKDKKTEKTNKDPSSSKGSGNKTSTREKEGDKQKGTEKTDKKSKKSAKSQKSNKTDAREEQKEKSFEENNKDILR</sequence>
<evidence type="ECO:0000256" key="2">
    <source>
        <dbReference type="SAM" id="Phobius"/>
    </source>
</evidence>
<dbReference type="EnsemblMetazoa" id="PPA00323.1">
    <property type="protein sequence ID" value="PPA00323.1"/>
    <property type="gene ID" value="WBGene00089877"/>
</dbReference>
<keyword evidence="4" id="KW-1185">Reference proteome</keyword>
<keyword evidence="2" id="KW-0472">Membrane</keyword>
<keyword evidence="2" id="KW-0812">Transmembrane</keyword>
<name>A0A2A6BGG6_PRIPA</name>
<gene>
    <name evidence="3" type="primary">WBGene00089877</name>
</gene>
<proteinExistence type="predicted"/>
<reference evidence="3" key="2">
    <citation type="submission" date="2022-06" db="UniProtKB">
        <authorList>
            <consortium name="EnsemblMetazoa"/>
        </authorList>
    </citation>
    <scope>IDENTIFICATION</scope>
    <source>
        <strain evidence="3">PS312</strain>
    </source>
</reference>
<feature type="region of interest" description="Disordered" evidence="1">
    <location>
        <begin position="78"/>
        <end position="209"/>
    </location>
</feature>
<protein>
    <submittedName>
        <fullName evidence="3">Uncharacterized protein</fullName>
    </submittedName>
</protein>